<sequence>MLTLALPTTRLGDSRRTRPRRPTPSSVRTLPFDFFQERGPPGESLRPPIGGSVREAIALRLAARRKVAIEPLAPSSSWVCCPQTKLDIRGCRLQGLVGQISSPVEIDRPRRGFPPYLTLYKACNPEDYVSRTGQCDFITQESYEVEERQVKREEKGTREQRAHCDHHQICSHPAAFGPGIRRCKDSCSAGKGQPLKMITEFV</sequence>
<dbReference type="AlphaFoldDB" id="A0A4S8J081"/>
<organism evidence="2 3">
    <name type="scientific">Musa balbisiana</name>
    <name type="common">Banana</name>
    <dbReference type="NCBI Taxonomy" id="52838"/>
    <lineage>
        <taxon>Eukaryota</taxon>
        <taxon>Viridiplantae</taxon>
        <taxon>Streptophyta</taxon>
        <taxon>Embryophyta</taxon>
        <taxon>Tracheophyta</taxon>
        <taxon>Spermatophyta</taxon>
        <taxon>Magnoliopsida</taxon>
        <taxon>Liliopsida</taxon>
        <taxon>Zingiberales</taxon>
        <taxon>Musaceae</taxon>
        <taxon>Musa</taxon>
    </lineage>
</organism>
<evidence type="ECO:0000256" key="1">
    <source>
        <dbReference type="SAM" id="MobiDB-lite"/>
    </source>
</evidence>
<dbReference type="Proteomes" id="UP000317650">
    <property type="component" value="Chromosome 10"/>
</dbReference>
<comment type="caution">
    <text evidence="2">The sequence shown here is derived from an EMBL/GenBank/DDBJ whole genome shotgun (WGS) entry which is preliminary data.</text>
</comment>
<dbReference type="EMBL" id="PYDT01000008">
    <property type="protein sequence ID" value="THU54625.1"/>
    <property type="molecule type" value="Genomic_DNA"/>
</dbReference>
<evidence type="ECO:0000313" key="2">
    <source>
        <dbReference type="EMBL" id="THU54625.1"/>
    </source>
</evidence>
<gene>
    <name evidence="2" type="ORF">C4D60_Mb10t27100</name>
</gene>
<reference evidence="2 3" key="1">
    <citation type="journal article" date="2019" name="Nat. Plants">
        <title>Genome sequencing of Musa balbisiana reveals subgenome evolution and function divergence in polyploid bananas.</title>
        <authorList>
            <person name="Yao X."/>
        </authorList>
    </citation>
    <scope>NUCLEOTIDE SEQUENCE [LARGE SCALE GENOMIC DNA]</scope>
    <source>
        <strain evidence="3">cv. DH-PKW</strain>
        <tissue evidence="2">Leaves</tissue>
    </source>
</reference>
<proteinExistence type="predicted"/>
<name>A0A4S8J081_MUSBA</name>
<evidence type="ECO:0000313" key="3">
    <source>
        <dbReference type="Proteomes" id="UP000317650"/>
    </source>
</evidence>
<accession>A0A4S8J081</accession>
<keyword evidence="3" id="KW-1185">Reference proteome</keyword>
<protein>
    <submittedName>
        <fullName evidence="2">Uncharacterized protein</fullName>
    </submittedName>
</protein>
<feature type="region of interest" description="Disordered" evidence="1">
    <location>
        <begin position="1"/>
        <end position="49"/>
    </location>
</feature>